<sequence length="528" mass="59927">MSNSHATNITLTHRENDQSRTALRISDGLTLFVRYAETGDNGNPDQFHRLHSLREPVPAVADFVSPVYLLTDEQVAKHDELVSKDDRFNVRDYKSIATKIQSECEGDGRVRYPVFVESDADVPYYEMRAGLKRFIREVLEVDPDDAKWLFSGGSSLHVHLPYYMASEDALRRLRRGTKEYNENATVTVDASNFTKKSLVRLPGAEHHDTGIRKAPISPTSSDEKLQARIGKLVGGGVAPKGEGKISYYAGTPEIVRYSLSDESGVIKDVPTPIIEQRDKPVDTGNVELWKRYNRHPFCPYANAGNQRRSVVVAQVKGMPFCRKTTVNGREEWRTYIPTYIHGAVGCDGEYTVWQENAPVQLSKQDYKKWEYEPGDTIVLLGGNSTSSRILELEDSFEREVVVGALLNDSKWFNEGKDGRQEALNQLRSFGYEVGSAGKNGPRREASTNDQGFQPTDAYRLQQRAEEDDVESLGHYERLDVANRLLRVRGWDGADEWFREQYGERYSQEITHKFLRSVAEQYDDLPSPR</sequence>
<evidence type="ECO:0000313" key="3">
    <source>
        <dbReference type="Proteomes" id="UP001268864"/>
    </source>
</evidence>
<evidence type="ECO:0000256" key="1">
    <source>
        <dbReference type="SAM" id="MobiDB-lite"/>
    </source>
</evidence>
<dbReference type="EMBL" id="JAMQOS010000001">
    <property type="protein sequence ID" value="MDS0280550.1"/>
    <property type="molecule type" value="Genomic_DNA"/>
</dbReference>
<evidence type="ECO:0000313" key="2">
    <source>
        <dbReference type="EMBL" id="MDS0280550.1"/>
    </source>
</evidence>
<accession>A0ABU2FIG0</accession>
<comment type="caution">
    <text evidence="2">The sequence shown here is derived from an EMBL/GenBank/DDBJ whole genome shotgun (WGS) entry which is preliminary data.</text>
</comment>
<organism evidence="2 3">
    <name type="scientific">Haloarcula onubensis</name>
    <dbReference type="NCBI Taxonomy" id="2950539"/>
    <lineage>
        <taxon>Archaea</taxon>
        <taxon>Methanobacteriati</taxon>
        <taxon>Methanobacteriota</taxon>
        <taxon>Stenosarchaea group</taxon>
        <taxon>Halobacteria</taxon>
        <taxon>Halobacteriales</taxon>
        <taxon>Haloarculaceae</taxon>
        <taxon>Haloarcula</taxon>
    </lineage>
</organism>
<keyword evidence="3" id="KW-1185">Reference proteome</keyword>
<dbReference type="Proteomes" id="UP001268864">
    <property type="component" value="Unassembled WGS sequence"/>
</dbReference>
<proteinExistence type="predicted"/>
<name>A0ABU2FIG0_9EURY</name>
<feature type="region of interest" description="Disordered" evidence="1">
    <location>
        <begin position="434"/>
        <end position="454"/>
    </location>
</feature>
<reference evidence="2 3" key="1">
    <citation type="submission" date="2022-06" db="EMBL/GenBank/DDBJ databases">
        <title>Halomicroarcula sp. a new haloarchaeum isolate from saline soil.</title>
        <authorList>
            <person name="Strakova D."/>
            <person name="Galisteo C."/>
            <person name="Sanchez-Porro C."/>
            <person name="Ventosa A."/>
        </authorList>
    </citation>
    <scope>NUCLEOTIDE SEQUENCE [LARGE SCALE GENOMIC DNA]</scope>
    <source>
        <strain evidence="2 3">S3CR25-11</strain>
    </source>
</reference>
<protein>
    <submittedName>
        <fullName evidence="2">Uncharacterized protein</fullName>
    </submittedName>
</protein>
<gene>
    <name evidence="2" type="ORF">NDI86_00335</name>
</gene>